<accession>A0A076Z7W5</accession>
<dbReference type="RefSeq" id="WP_001069293.1">
    <property type="nucleotide sequence ID" value="NZ_CABFMI010000015.1"/>
</dbReference>
<proteinExistence type="predicted"/>
<organism evidence="2 3">
    <name type="scientific">Streptococcus agalactiae</name>
    <dbReference type="NCBI Taxonomy" id="1311"/>
    <lineage>
        <taxon>Bacteria</taxon>
        <taxon>Bacillati</taxon>
        <taxon>Bacillota</taxon>
        <taxon>Bacilli</taxon>
        <taxon>Lactobacillales</taxon>
        <taxon>Streptococcaceae</taxon>
        <taxon>Streptococcus</taxon>
    </lineage>
</organism>
<evidence type="ECO:0000313" key="1">
    <source>
        <dbReference type="EMBL" id="RDY91328.1"/>
    </source>
</evidence>
<comment type="caution">
    <text evidence="2">The sequence shown here is derived from an EMBL/GenBank/DDBJ whole genome shotgun (WGS) entry which is preliminary data.</text>
</comment>
<evidence type="ECO:0000313" key="2">
    <source>
        <dbReference type="EMBL" id="SQA18162.1"/>
    </source>
</evidence>
<dbReference type="EMBL" id="QHGZ01000027">
    <property type="protein sequence ID" value="RDY91328.1"/>
    <property type="molecule type" value="Genomic_DNA"/>
</dbReference>
<name>A0A076Z7W5_STRAG</name>
<evidence type="ECO:0000313" key="4">
    <source>
        <dbReference type="Proteomes" id="UP000256718"/>
    </source>
</evidence>
<dbReference type="Proteomes" id="UP000256718">
    <property type="component" value="Unassembled WGS sequence"/>
</dbReference>
<reference evidence="1 4" key="1">
    <citation type="journal article" date="2018" name="Emerg. Microbes Infect.">
        <title>Phenotypic and molecular analysis of nontypeable Group B streptococci: identification of cps2a and hybrid cps2a/cps5 Group B streptococcal capsule gene clusters.</title>
        <authorList>
            <person name="Alhhazmi A."/>
            <person name="Tyrrell G.J."/>
        </authorList>
    </citation>
    <scope>NUCLEOTIDE SEQUENCE [LARGE SCALE GENOMIC DNA]</scope>
    <source>
        <strain evidence="1 4">PLGBS17</strain>
    </source>
</reference>
<evidence type="ECO:0000313" key="3">
    <source>
        <dbReference type="Proteomes" id="UP000250200"/>
    </source>
</evidence>
<reference evidence="2 3" key="2">
    <citation type="submission" date="2018-06" db="EMBL/GenBank/DDBJ databases">
        <authorList>
            <consortium name="Pathogen Informatics"/>
            <person name="Doyle S."/>
        </authorList>
    </citation>
    <scope>NUCLEOTIDE SEQUENCE [LARGE SCALE GENOMIC DNA]</scope>
    <source>
        <strain evidence="2 3">NCTC8181</strain>
    </source>
</reference>
<sequence>MNPNYTNHGIKKMHYHYDDLPNDQLYRLELPNGQCGYDFISKINFNTKSKPGDCDFTRPELIRRGYRWVFDCGFAIPVEKGEQTQ</sequence>
<dbReference type="AlphaFoldDB" id="A0A076Z7W5"/>
<protein>
    <submittedName>
        <fullName evidence="2">Phage protein</fullName>
    </submittedName>
</protein>
<gene>
    <name evidence="1" type="ORF">C4618_00990</name>
    <name evidence="2" type="ORF">NCTC8181_01206</name>
</gene>
<dbReference type="EMBL" id="UAVB01000001">
    <property type="protein sequence ID" value="SQA18162.1"/>
    <property type="molecule type" value="Genomic_DNA"/>
</dbReference>
<dbReference type="Proteomes" id="UP000250200">
    <property type="component" value="Unassembled WGS sequence"/>
</dbReference>